<dbReference type="Gene3D" id="3.30.70.920">
    <property type="match status" value="1"/>
</dbReference>
<dbReference type="InterPro" id="IPR019887">
    <property type="entry name" value="Tscrpt_reg_AsnC/Lrp_C"/>
</dbReference>
<keyword evidence="1" id="KW-0805">Transcription regulation</keyword>
<dbReference type="PROSITE" id="PS50956">
    <property type="entry name" value="HTH_ASNC_2"/>
    <property type="match status" value="1"/>
</dbReference>
<reference evidence="6" key="1">
    <citation type="journal article" date="2019" name="Int. J. Syst. Evol. Microbiol.">
        <title>The Global Catalogue of Microorganisms (GCM) 10K type strain sequencing project: providing services to taxonomists for standard genome sequencing and annotation.</title>
        <authorList>
            <consortium name="The Broad Institute Genomics Platform"/>
            <consortium name="The Broad Institute Genome Sequencing Center for Infectious Disease"/>
            <person name="Wu L."/>
            <person name="Ma J."/>
        </authorList>
    </citation>
    <scope>NUCLEOTIDE SEQUENCE [LARGE SCALE GENOMIC DNA]</scope>
    <source>
        <strain evidence="6">JCM 3146</strain>
    </source>
</reference>
<dbReference type="SUPFAM" id="SSF46785">
    <property type="entry name" value="Winged helix' DNA-binding domain"/>
    <property type="match status" value="2"/>
</dbReference>
<evidence type="ECO:0000256" key="2">
    <source>
        <dbReference type="ARBA" id="ARBA00023125"/>
    </source>
</evidence>
<dbReference type="Pfam" id="PF13404">
    <property type="entry name" value="HTH_AsnC-type"/>
    <property type="match status" value="2"/>
</dbReference>
<dbReference type="PANTHER" id="PTHR30154">
    <property type="entry name" value="LEUCINE-RESPONSIVE REGULATORY PROTEIN"/>
    <property type="match status" value="1"/>
</dbReference>
<dbReference type="SUPFAM" id="SSF54909">
    <property type="entry name" value="Dimeric alpha+beta barrel"/>
    <property type="match status" value="2"/>
</dbReference>
<feature type="domain" description="HTH asnC-type" evidence="4">
    <location>
        <begin position="9"/>
        <end position="69"/>
    </location>
</feature>
<accession>A0ABP3GL71</accession>
<dbReference type="Proteomes" id="UP001501822">
    <property type="component" value="Unassembled WGS sequence"/>
</dbReference>
<evidence type="ECO:0000256" key="1">
    <source>
        <dbReference type="ARBA" id="ARBA00023015"/>
    </source>
</evidence>
<protein>
    <submittedName>
        <fullName evidence="5">Lrp/AsnC family transcriptional regulator</fullName>
    </submittedName>
</protein>
<evidence type="ECO:0000313" key="5">
    <source>
        <dbReference type="EMBL" id="GAA0348642.1"/>
    </source>
</evidence>
<dbReference type="PANTHER" id="PTHR30154:SF34">
    <property type="entry name" value="TRANSCRIPTIONAL REGULATOR AZLB"/>
    <property type="match status" value="1"/>
</dbReference>
<keyword evidence="6" id="KW-1185">Reference proteome</keyword>
<organism evidence="5 6">
    <name type="scientific">Actinoallomurus spadix</name>
    <dbReference type="NCBI Taxonomy" id="79912"/>
    <lineage>
        <taxon>Bacteria</taxon>
        <taxon>Bacillati</taxon>
        <taxon>Actinomycetota</taxon>
        <taxon>Actinomycetes</taxon>
        <taxon>Streptosporangiales</taxon>
        <taxon>Thermomonosporaceae</taxon>
        <taxon>Actinoallomurus</taxon>
    </lineage>
</organism>
<comment type="caution">
    <text evidence="5">The sequence shown here is derived from an EMBL/GenBank/DDBJ whole genome shotgun (WGS) entry which is preliminary data.</text>
</comment>
<dbReference type="EMBL" id="BAAABM010000037">
    <property type="protein sequence ID" value="GAA0348642.1"/>
    <property type="molecule type" value="Genomic_DNA"/>
</dbReference>
<name>A0ABP3GL71_9ACTN</name>
<evidence type="ECO:0000256" key="3">
    <source>
        <dbReference type="ARBA" id="ARBA00023163"/>
    </source>
</evidence>
<keyword evidence="2" id="KW-0238">DNA-binding</keyword>
<dbReference type="InterPro" id="IPR036388">
    <property type="entry name" value="WH-like_DNA-bd_sf"/>
</dbReference>
<dbReference type="SMART" id="SM00344">
    <property type="entry name" value="HTH_ASNC"/>
    <property type="match status" value="2"/>
</dbReference>
<dbReference type="Pfam" id="PF01037">
    <property type="entry name" value="AsnC_trans_reg"/>
    <property type="match status" value="1"/>
</dbReference>
<evidence type="ECO:0000313" key="6">
    <source>
        <dbReference type="Proteomes" id="UP001501822"/>
    </source>
</evidence>
<evidence type="ECO:0000259" key="4">
    <source>
        <dbReference type="PROSITE" id="PS50956"/>
    </source>
</evidence>
<dbReference type="InterPro" id="IPR019888">
    <property type="entry name" value="Tscrpt_reg_AsnC-like"/>
</dbReference>
<gene>
    <name evidence="5" type="ORF">GCM10010151_42950</name>
</gene>
<dbReference type="Gene3D" id="1.10.10.10">
    <property type="entry name" value="Winged helix-like DNA-binding domain superfamily/Winged helix DNA-binding domain"/>
    <property type="match status" value="2"/>
</dbReference>
<dbReference type="InterPro" id="IPR000485">
    <property type="entry name" value="AsnC-type_HTH_dom"/>
</dbReference>
<dbReference type="PRINTS" id="PR00033">
    <property type="entry name" value="HTHASNC"/>
</dbReference>
<proteinExistence type="predicted"/>
<dbReference type="InterPro" id="IPR036390">
    <property type="entry name" value="WH_DNA-bd_sf"/>
</dbReference>
<keyword evidence="3" id="KW-0804">Transcription</keyword>
<dbReference type="InterPro" id="IPR011008">
    <property type="entry name" value="Dimeric_a/b-barrel"/>
</dbReference>
<sequence length="336" mass="36227">MTRVGSPVLDEIDRSIVHALHIDGRAPFSRIASVLGVSDQTVARRYRRLRSSGSLRVVGLPDAGRLGWVEWFVRVQVTPDAAVPVADALARRGDTSWVCLTSGGTQIVCVTRARSSHERDALLLGQLPRTPRVTGVTAHCLLRVFAGGPSGWHGRADSLTPGQVAALAPEPAHHVRDQVVLREGDEPMLAALARDGRATYLELAEVTGWSEMTAKRRLARLRRRGALFFDVDIDPLLLGFETLAILWLTVDPARMRRAAEAIAALPEVAFAAATTGPTNLLVFAACRDVESLYDFLERGVGGLPGIRQVESAPVIRNSKRVGALQRPGPPSAGRAS</sequence>